<keyword evidence="1" id="KW-0472">Membrane</keyword>
<keyword evidence="1" id="KW-1133">Transmembrane helix</keyword>
<dbReference type="Gene3D" id="3.90.550.50">
    <property type="match status" value="1"/>
</dbReference>
<protein>
    <submittedName>
        <fullName evidence="2 3">Uncharacterized protein</fullName>
    </submittedName>
</protein>
<dbReference type="EMBL" id="ABEU02000003">
    <property type="protein sequence ID" value="PNR56854.1"/>
    <property type="molecule type" value="Genomic_DNA"/>
</dbReference>
<dbReference type="PANTHER" id="PTHR10811">
    <property type="entry name" value="FRINGE-RELATED"/>
    <property type="match status" value="1"/>
</dbReference>
<dbReference type="RefSeq" id="XP_073388743.1">
    <property type="nucleotide sequence ID" value="XM_073532642.1"/>
</dbReference>
<feature type="transmembrane region" description="Helical" evidence="1">
    <location>
        <begin position="28"/>
        <end position="49"/>
    </location>
</feature>
<organism evidence="2">
    <name type="scientific">Physcomitrium patens</name>
    <name type="common">Spreading-leaved earth moss</name>
    <name type="synonym">Physcomitrella patens</name>
    <dbReference type="NCBI Taxonomy" id="3218"/>
    <lineage>
        <taxon>Eukaryota</taxon>
        <taxon>Viridiplantae</taxon>
        <taxon>Streptophyta</taxon>
        <taxon>Embryophyta</taxon>
        <taxon>Bryophyta</taxon>
        <taxon>Bryophytina</taxon>
        <taxon>Bryopsida</taxon>
        <taxon>Funariidae</taxon>
        <taxon>Funariales</taxon>
        <taxon>Funariaceae</taxon>
        <taxon>Physcomitrium</taxon>
    </lineage>
</organism>
<dbReference type="OMA" id="RNWENEN"/>
<dbReference type="OrthoDB" id="421979at2759"/>
<dbReference type="EnsemblPlants" id="Pp3c3_1230V3.3">
    <property type="protein sequence ID" value="Pp3c3_1230V3.3"/>
    <property type="gene ID" value="Pp3c3_1230"/>
</dbReference>
<dbReference type="FunFam" id="3.90.550.50:FF:000006">
    <property type="entry name" value="Fringe-related protein-like"/>
    <property type="match status" value="1"/>
</dbReference>
<accession>A0A2K1KST3</accession>
<dbReference type="GO" id="GO:0008375">
    <property type="term" value="F:acetylglucosaminyltransferase activity"/>
    <property type="evidence" value="ECO:0000318"/>
    <property type="project" value="GO_Central"/>
</dbReference>
<dbReference type="Gramene" id="Pp3c3_1230V3.2">
    <property type="protein sequence ID" value="Pp3c3_1230V3.2"/>
    <property type="gene ID" value="Pp3c3_1230"/>
</dbReference>
<dbReference type="STRING" id="3218.A0A2K1KST3"/>
<reference evidence="2 4" key="1">
    <citation type="journal article" date="2008" name="Science">
        <title>The Physcomitrella genome reveals evolutionary insights into the conquest of land by plants.</title>
        <authorList>
            <person name="Rensing S."/>
            <person name="Lang D."/>
            <person name="Zimmer A."/>
            <person name="Terry A."/>
            <person name="Salamov A."/>
            <person name="Shapiro H."/>
            <person name="Nishiyama T."/>
            <person name="Perroud P.-F."/>
            <person name="Lindquist E."/>
            <person name="Kamisugi Y."/>
            <person name="Tanahashi T."/>
            <person name="Sakakibara K."/>
            <person name="Fujita T."/>
            <person name="Oishi K."/>
            <person name="Shin-I T."/>
            <person name="Kuroki Y."/>
            <person name="Toyoda A."/>
            <person name="Suzuki Y."/>
            <person name="Hashimoto A."/>
            <person name="Yamaguchi K."/>
            <person name="Sugano A."/>
            <person name="Kohara Y."/>
            <person name="Fujiyama A."/>
            <person name="Anterola A."/>
            <person name="Aoki S."/>
            <person name="Ashton N."/>
            <person name="Barbazuk W.B."/>
            <person name="Barker E."/>
            <person name="Bennetzen J."/>
            <person name="Bezanilla M."/>
            <person name="Blankenship R."/>
            <person name="Cho S.H."/>
            <person name="Dutcher S."/>
            <person name="Estelle M."/>
            <person name="Fawcett J.A."/>
            <person name="Gundlach H."/>
            <person name="Hanada K."/>
            <person name="Heyl A."/>
            <person name="Hicks K.A."/>
            <person name="Hugh J."/>
            <person name="Lohr M."/>
            <person name="Mayer K."/>
            <person name="Melkozernov A."/>
            <person name="Murata T."/>
            <person name="Nelson D."/>
            <person name="Pils B."/>
            <person name="Prigge M."/>
            <person name="Reiss B."/>
            <person name="Renner T."/>
            <person name="Rombauts S."/>
            <person name="Rushton P."/>
            <person name="Sanderfoot A."/>
            <person name="Schween G."/>
            <person name="Shiu S.-H."/>
            <person name="Stueber K."/>
            <person name="Theodoulou F.L."/>
            <person name="Tu H."/>
            <person name="Van de Peer Y."/>
            <person name="Verrier P.J."/>
            <person name="Waters E."/>
            <person name="Wood A."/>
            <person name="Yang L."/>
            <person name="Cove D."/>
            <person name="Cuming A."/>
            <person name="Hasebe M."/>
            <person name="Lucas S."/>
            <person name="Mishler D.B."/>
            <person name="Reski R."/>
            <person name="Grigoriev I."/>
            <person name="Quatrano R.S."/>
            <person name="Boore J.L."/>
        </authorList>
    </citation>
    <scope>NUCLEOTIDE SEQUENCE [LARGE SCALE GENOMIC DNA]</scope>
    <source>
        <strain evidence="3 4">cv. Gransden 2004</strain>
    </source>
</reference>
<dbReference type="Gramene" id="Pp3c3_1230V3.1">
    <property type="protein sequence ID" value="Pp3c3_1230V3.1"/>
    <property type="gene ID" value="Pp3c3_1230"/>
</dbReference>
<reference evidence="2 4" key="2">
    <citation type="journal article" date="2018" name="Plant J.">
        <title>The Physcomitrella patens chromosome-scale assembly reveals moss genome structure and evolution.</title>
        <authorList>
            <person name="Lang D."/>
            <person name="Ullrich K.K."/>
            <person name="Murat F."/>
            <person name="Fuchs J."/>
            <person name="Jenkins J."/>
            <person name="Haas F.B."/>
            <person name="Piednoel M."/>
            <person name="Gundlach H."/>
            <person name="Van Bel M."/>
            <person name="Meyberg R."/>
            <person name="Vives C."/>
            <person name="Morata J."/>
            <person name="Symeonidi A."/>
            <person name="Hiss M."/>
            <person name="Muchero W."/>
            <person name="Kamisugi Y."/>
            <person name="Saleh O."/>
            <person name="Blanc G."/>
            <person name="Decker E.L."/>
            <person name="van Gessel N."/>
            <person name="Grimwood J."/>
            <person name="Hayes R.D."/>
            <person name="Graham S.W."/>
            <person name="Gunter L.E."/>
            <person name="McDaniel S.F."/>
            <person name="Hoernstein S.N.W."/>
            <person name="Larsson A."/>
            <person name="Li F.W."/>
            <person name="Perroud P.F."/>
            <person name="Phillips J."/>
            <person name="Ranjan P."/>
            <person name="Rokshar D.S."/>
            <person name="Rothfels C.J."/>
            <person name="Schneider L."/>
            <person name="Shu S."/>
            <person name="Stevenson D.W."/>
            <person name="Thummler F."/>
            <person name="Tillich M."/>
            <person name="Villarreal Aguilar J.C."/>
            <person name="Widiez T."/>
            <person name="Wong G.K."/>
            <person name="Wymore A."/>
            <person name="Zhang Y."/>
            <person name="Zimmer A.D."/>
            <person name="Quatrano R.S."/>
            <person name="Mayer K.F.X."/>
            <person name="Goodstein D."/>
            <person name="Casacuberta J.M."/>
            <person name="Vandepoele K."/>
            <person name="Reski R."/>
            <person name="Cuming A.C."/>
            <person name="Tuskan G.A."/>
            <person name="Maumus F."/>
            <person name="Salse J."/>
            <person name="Schmutz J."/>
            <person name="Rensing S.A."/>
        </authorList>
    </citation>
    <scope>NUCLEOTIDE SEQUENCE [LARGE SCALE GENOMIC DNA]</scope>
    <source>
        <strain evidence="3 4">cv. Gransden 2004</strain>
    </source>
</reference>
<dbReference type="AlphaFoldDB" id="A0A2K1KST3"/>
<dbReference type="EnsemblPlants" id="Pp3c3_1230V3.2">
    <property type="protein sequence ID" value="Pp3c3_1230V3.2"/>
    <property type="gene ID" value="Pp3c3_1230"/>
</dbReference>
<dbReference type="Pfam" id="PF04646">
    <property type="entry name" value="DUF604"/>
    <property type="match status" value="1"/>
</dbReference>
<name>A0A2K1KST3_PHYPA</name>
<gene>
    <name evidence="3" type="primary">LOC112279578</name>
    <name evidence="2" type="ORF">PHYPA_003846</name>
</gene>
<dbReference type="EnsemblPlants" id="Pp3c3_1230V3.1">
    <property type="protein sequence ID" value="Pp3c3_1230V3.1"/>
    <property type="gene ID" value="Pp3c3_1230"/>
</dbReference>
<evidence type="ECO:0000256" key="1">
    <source>
        <dbReference type="SAM" id="Phobius"/>
    </source>
</evidence>
<dbReference type="InterPro" id="IPR006740">
    <property type="entry name" value="DUF604"/>
</dbReference>
<proteinExistence type="predicted"/>
<sequence>MGIGNGNWKQYSQGGPGDHYPGMGCGKVSVVVGTACTLSFVYALSLLLMSTRPCWNACQPTPCASLSTLPVGYNDTISQLAVPGGNFSESMAQVDHFAPLKAEGQFPADEKGEVANCTSTFNGRHTGTDISRIVFGIAGARDMWWGRKEYLKLWWKPSKMRGFVFLDEKPYGDYWIDDWPPYRISENTSHFEYTYKGGSRSAIRISRILSEMLRMDLPNVDWFVMGDDDTLFFEDNLVQVLSKYDHTKMYYIGSNSESHLQNIHFSYNMAFGGGGFAISYPLAKALEKIQDDCLARYPHLFGSDDRMQACMAELGIPLTKEPGFHQLDVVGDISGLLAAHPAAPLVTLHHLEIVQPIFPNTATKNFTRVEALKHLLKAAEVEAASILQQSICYDRFLKWSFSISWGYVVQVHKGFVSPRELQIPQKTFKSWHKDQNKVTFPFNTRDYPENVCQQPTRFFMESVKPTAVNSEGEMEGVFQREYYEKKYTCAETLQPLSTVHRIRVLRKKIDPSWYQMPRRSCCRIRNWENENIDIHVGLCGDSESIIGTFG</sequence>
<keyword evidence="4" id="KW-1185">Reference proteome</keyword>
<keyword evidence="1" id="KW-0812">Transmembrane</keyword>
<dbReference type="GeneID" id="112279578"/>
<evidence type="ECO:0000313" key="4">
    <source>
        <dbReference type="Proteomes" id="UP000006727"/>
    </source>
</evidence>
<evidence type="ECO:0000313" key="2">
    <source>
        <dbReference type="EMBL" id="PNR56854.1"/>
    </source>
</evidence>
<dbReference type="PaxDb" id="3218-PP1S1_317V6.1"/>
<dbReference type="Gramene" id="Pp3c3_1230V3.3">
    <property type="protein sequence ID" value="Pp3c3_1230V3.3"/>
    <property type="gene ID" value="Pp3c3_1230"/>
</dbReference>
<evidence type="ECO:0000313" key="3">
    <source>
        <dbReference type="EnsemblPlants" id="Pp3c3_1230V3.1"/>
    </source>
</evidence>
<dbReference type="Proteomes" id="UP000006727">
    <property type="component" value="Chromosome 3"/>
</dbReference>
<reference evidence="3" key="3">
    <citation type="submission" date="2020-12" db="UniProtKB">
        <authorList>
            <consortium name="EnsemblPlants"/>
        </authorList>
    </citation>
    <scope>IDENTIFICATION</scope>
</reference>